<evidence type="ECO:0000256" key="10">
    <source>
        <dbReference type="ARBA" id="ARBA00023136"/>
    </source>
</evidence>
<evidence type="ECO:0000313" key="14">
    <source>
        <dbReference type="EMBL" id="MDE1460905.1"/>
    </source>
</evidence>
<keyword evidence="9" id="KW-0902">Two-component regulatory system</keyword>
<dbReference type="Pfam" id="PF02518">
    <property type="entry name" value="HATPase_c"/>
    <property type="match status" value="1"/>
</dbReference>
<evidence type="ECO:0000259" key="12">
    <source>
        <dbReference type="PROSITE" id="PS50109"/>
    </source>
</evidence>
<feature type="domain" description="HAMP" evidence="13">
    <location>
        <begin position="179"/>
        <end position="231"/>
    </location>
</feature>
<keyword evidence="15" id="KW-1185">Reference proteome</keyword>
<dbReference type="PROSITE" id="PS50109">
    <property type="entry name" value="HIS_KIN"/>
    <property type="match status" value="1"/>
</dbReference>
<dbReference type="RefSeq" id="WP_274687272.1">
    <property type="nucleotide sequence ID" value="NZ_JAPMOU010000002.1"/>
</dbReference>
<dbReference type="InterPro" id="IPR004358">
    <property type="entry name" value="Sig_transdc_His_kin-like_C"/>
</dbReference>
<evidence type="ECO:0000256" key="6">
    <source>
        <dbReference type="ARBA" id="ARBA00022692"/>
    </source>
</evidence>
<proteinExistence type="predicted"/>
<dbReference type="InterPro" id="IPR005467">
    <property type="entry name" value="His_kinase_dom"/>
</dbReference>
<dbReference type="Gene3D" id="1.10.287.130">
    <property type="match status" value="1"/>
</dbReference>
<evidence type="ECO:0000256" key="1">
    <source>
        <dbReference type="ARBA" id="ARBA00000085"/>
    </source>
</evidence>
<evidence type="ECO:0000256" key="11">
    <source>
        <dbReference type="SAM" id="Phobius"/>
    </source>
</evidence>
<dbReference type="Proteomes" id="UP001528823">
    <property type="component" value="Unassembled WGS sequence"/>
</dbReference>
<sequence length="447" mass="49811">MKSISRTLGMGLASSVCFLSLLIGLITYAAMGESFKSFFSSKLDDDAKTLLSLLSTHNQQLILDDKGISQLHYRTYSGHYYVIQSARQTFRSRSLWDFNFNPPSLAVGEKRVSELPGPDEQQLMVLSQGFSIGDIPITVTVAEDVGGLYTSFRTMTGGLLWGLLVAILLLLVIQQWLLHRGLKPLTRLKKSLHALQTGELTVISTHKMPKEIQPLVAALNQLLENTAELLKRSRNAVGDLSHALKTPIALMQHTIISEVTNQPELSKKLLRQLTSIRQYSEQKLTSARLAGDILPGAQFEPHKDLMDLIQTLHTIYQAKSVTIDWQPHRWPERIAMNREDALELLGNLLDNACKWANQRVNLSFSHTDAHQQLTIADDGPGVAKENQTLLTQRGKRLDEQVDGHGLGLNIVANIIQHYQGNIEFIGQGQLGGLEIIIQLPTNIDKLK</sequence>
<keyword evidence="5" id="KW-0808">Transferase</keyword>
<protein>
    <recommendedName>
        <fullName evidence="3">histidine kinase</fullName>
        <ecNumber evidence="3">2.7.13.3</ecNumber>
    </recommendedName>
</protein>
<feature type="transmembrane region" description="Helical" evidence="11">
    <location>
        <begin position="12"/>
        <end position="31"/>
    </location>
</feature>
<organism evidence="14 15">
    <name type="scientific">Spartinivicinus poritis</name>
    <dbReference type="NCBI Taxonomy" id="2994640"/>
    <lineage>
        <taxon>Bacteria</taxon>
        <taxon>Pseudomonadati</taxon>
        <taxon>Pseudomonadota</taxon>
        <taxon>Gammaproteobacteria</taxon>
        <taxon>Oceanospirillales</taxon>
        <taxon>Zooshikellaceae</taxon>
        <taxon>Spartinivicinus</taxon>
    </lineage>
</organism>
<keyword evidence="10 11" id="KW-0472">Membrane</keyword>
<dbReference type="EC" id="2.7.13.3" evidence="3"/>
<accession>A0ABT5U3W5</accession>
<keyword evidence="6 11" id="KW-0812">Transmembrane</keyword>
<keyword evidence="7 14" id="KW-0418">Kinase</keyword>
<feature type="domain" description="Histidine kinase" evidence="12">
    <location>
        <begin position="239"/>
        <end position="443"/>
    </location>
</feature>
<dbReference type="SMART" id="SM00387">
    <property type="entry name" value="HATPase_c"/>
    <property type="match status" value="1"/>
</dbReference>
<dbReference type="Pfam" id="PF00672">
    <property type="entry name" value="HAMP"/>
    <property type="match status" value="1"/>
</dbReference>
<evidence type="ECO:0000313" key="15">
    <source>
        <dbReference type="Proteomes" id="UP001528823"/>
    </source>
</evidence>
<evidence type="ECO:0000256" key="4">
    <source>
        <dbReference type="ARBA" id="ARBA00022553"/>
    </source>
</evidence>
<dbReference type="PANTHER" id="PTHR45436:SF5">
    <property type="entry name" value="SENSOR HISTIDINE KINASE TRCS"/>
    <property type="match status" value="1"/>
</dbReference>
<keyword evidence="4" id="KW-0597">Phosphoprotein</keyword>
<dbReference type="InterPro" id="IPR003660">
    <property type="entry name" value="HAMP_dom"/>
</dbReference>
<dbReference type="InterPro" id="IPR050428">
    <property type="entry name" value="TCS_sensor_his_kinase"/>
</dbReference>
<dbReference type="SUPFAM" id="SSF55874">
    <property type="entry name" value="ATPase domain of HSP90 chaperone/DNA topoisomerase II/histidine kinase"/>
    <property type="match status" value="1"/>
</dbReference>
<keyword evidence="8 11" id="KW-1133">Transmembrane helix</keyword>
<reference evidence="14 15" key="1">
    <citation type="submission" date="2022-11" db="EMBL/GenBank/DDBJ databases">
        <title>Spartinivicinus poritis sp. nov., isolated from scleractinian coral Porites lutea.</title>
        <authorList>
            <person name="Zhang G."/>
            <person name="Cai L."/>
            <person name="Wei Q."/>
        </authorList>
    </citation>
    <scope>NUCLEOTIDE SEQUENCE [LARGE SCALE GENOMIC DNA]</scope>
    <source>
        <strain evidence="14 15">A2-2</strain>
    </source>
</reference>
<feature type="transmembrane region" description="Helical" evidence="11">
    <location>
        <begin position="158"/>
        <end position="178"/>
    </location>
</feature>
<evidence type="ECO:0000256" key="9">
    <source>
        <dbReference type="ARBA" id="ARBA00023012"/>
    </source>
</evidence>
<dbReference type="EMBL" id="JAPMOU010000002">
    <property type="protein sequence ID" value="MDE1460905.1"/>
    <property type="molecule type" value="Genomic_DNA"/>
</dbReference>
<evidence type="ECO:0000256" key="8">
    <source>
        <dbReference type="ARBA" id="ARBA00022989"/>
    </source>
</evidence>
<evidence type="ECO:0000259" key="13">
    <source>
        <dbReference type="PROSITE" id="PS50885"/>
    </source>
</evidence>
<dbReference type="SMART" id="SM00304">
    <property type="entry name" value="HAMP"/>
    <property type="match status" value="1"/>
</dbReference>
<evidence type="ECO:0000256" key="5">
    <source>
        <dbReference type="ARBA" id="ARBA00022679"/>
    </source>
</evidence>
<gene>
    <name evidence="14" type="ORF">ORQ98_02870</name>
</gene>
<comment type="caution">
    <text evidence="14">The sequence shown here is derived from an EMBL/GenBank/DDBJ whole genome shotgun (WGS) entry which is preliminary data.</text>
</comment>
<evidence type="ECO:0000256" key="3">
    <source>
        <dbReference type="ARBA" id="ARBA00012438"/>
    </source>
</evidence>
<dbReference type="GO" id="GO:0016301">
    <property type="term" value="F:kinase activity"/>
    <property type="evidence" value="ECO:0007669"/>
    <property type="project" value="UniProtKB-KW"/>
</dbReference>
<comment type="catalytic activity">
    <reaction evidence="1">
        <text>ATP + protein L-histidine = ADP + protein N-phospho-L-histidine.</text>
        <dbReference type="EC" id="2.7.13.3"/>
    </reaction>
</comment>
<dbReference type="Gene3D" id="3.30.565.10">
    <property type="entry name" value="Histidine kinase-like ATPase, C-terminal domain"/>
    <property type="match status" value="1"/>
</dbReference>
<comment type="subcellular location">
    <subcellularLocation>
        <location evidence="2">Membrane</location>
    </subcellularLocation>
</comment>
<dbReference type="InterPro" id="IPR036890">
    <property type="entry name" value="HATPase_C_sf"/>
</dbReference>
<name>A0ABT5U3W5_9GAMM</name>
<dbReference type="InterPro" id="IPR003594">
    <property type="entry name" value="HATPase_dom"/>
</dbReference>
<dbReference type="PANTHER" id="PTHR45436">
    <property type="entry name" value="SENSOR HISTIDINE KINASE YKOH"/>
    <property type="match status" value="1"/>
</dbReference>
<dbReference type="PROSITE" id="PS50885">
    <property type="entry name" value="HAMP"/>
    <property type="match status" value="1"/>
</dbReference>
<dbReference type="PRINTS" id="PR00344">
    <property type="entry name" value="BCTRLSENSOR"/>
</dbReference>
<evidence type="ECO:0000256" key="7">
    <source>
        <dbReference type="ARBA" id="ARBA00022777"/>
    </source>
</evidence>
<evidence type="ECO:0000256" key="2">
    <source>
        <dbReference type="ARBA" id="ARBA00004370"/>
    </source>
</evidence>